<name>A0A841BJF5_9ACTN</name>
<dbReference type="Proteomes" id="UP000587527">
    <property type="component" value="Unassembled WGS sequence"/>
</dbReference>
<accession>A0A841BJF5</accession>
<dbReference type="SUPFAM" id="SSF109854">
    <property type="entry name" value="DinB/YfiT-like putative metalloenzymes"/>
    <property type="match status" value="1"/>
</dbReference>
<dbReference type="Gene3D" id="1.20.120.450">
    <property type="entry name" value="dinb family like domain"/>
    <property type="match status" value="1"/>
</dbReference>
<dbReference type="AlphaFoldDB" id="A0A841BJF5"/>
<comment type="caution">
    <text evidence="2">The sequence shown here is derived from an EMBL/GenBank/DDBJ whole genome shotgun (WGS) entry which is preliminary data.</text>
</comment>
<organism evidence="2 3">
    <name type="scientific">Allocatelliglobosispora scoriae</name>
    <dbReference type="NCBI Taxonomy" id="643052"/>
    <lineage>
        <taxon>Bacteria</taxon>
        <taxon>Bacillati</taxon>
        <taxon>Actinomycetota</taxon>
        <taxon>Actinomycetes</taxon>
        <taxon>Micromonosporales</taxon>
        <taxon>Micromonosporaceae</taxon>
        <taxon>Allocatelliglobosispora</taxon>
    </lineage>
</organism>
<dbReference type="InterPro" id="IPR024775">
    <property type="entry name" value="DinB-like"/>
</dbReference>
<gene>
    <name evidence="2" type="ORF">F4553_000410</name>
</gene>
<feature type="domain" description="DinB-like" evidence="1">
    <location>
        <begin position="10"/>
        <end position="147"/>
    </location>
</feature>
<sequence>MDLSEATLTLSKTPAVVAALLTDLPPAWVHRDDGPGTWSAYDIVGHLLHGDATNWVPRAHLIRTHGTERAFEPFDREAMLRHAPEPVADLVDQLHTARRTSLTELASWHLTPADLDRRGTHPELGDVTLGQLLAAWVAHDLTHLAQIAEVLAGRYRHDVGPWRAYMPALDRSAAAE</sequence>
<dbReference type="RefSeq" id="WP_184831300.1">
    <property type="nucleotide sequence ID" value="NZ_JACHMN010000001.1"/>
</dbReference>
<dbReference type="InterPro" id="IPR034660">
    <property type="entry name" value="DinB/YfiT-like"/>
</dbReference>
<dbReference type="EMBL" id="JACHMN010000001">
    <property type="protein sequence ID" value="MBB5867031.1"/>
    <property type="molecule type" value="Genomic_DNA"/>
</dbReference>
<evidence type="ECO:0000259" key="1">
    <source>
        <dbReference type="Pfam" id="PF12867"/>
    </source>
</evidence>
<protein>
    <recommendedName>
        <fullName evidence="1">DinB-like domain-containing protein</fullName>
    </recommendedName>
</protein>
<reference evidence="2 3" key="1">
    <citation type="submission" date="2020-08" db="EMBL/GenBank/DDBJ databases">
        <title>Sequencing the genomes of 1000 actinobacteria strains.</title>
        <authorList>
            <person name="Klenk H.-P."/>
        </authorList>
    </citation>
    <scope>NUCLEOTIDE SEQUENCE [LARGE SCALE GENOMIC DNA]</scope>
    <source>
        <strain evidence="2 3">DSM 45362</strain>
    </source>
</reference>
<evidence type="ECO:0000313" key="2">
    <source>
        <dbReference type="EMBL" id="MBB5867031.1"/>
    </source>
</evidence>
<keyword evidence="3" id="KW-1185">Reference proteome</keyword>
<evidence type="ECO:0000313" key="3">
    <source>
        <dbReference type="Proteomes" id="UP000587527"/>
    </source>
</evidence>
<dbReference type="Pfam" id="PF12867">
    <property type="entry name" value="DinB_2"/>
    <property type="match status" value="1"/>
</dbReference>
<proteinExistence type="predicted"/>